<dbReference type="Gene3D" id="3.40.630.10">
    <property type="entry name" value="Zn peptidases"/>
    <property type="match status" value="1"/>
</dbReference>
<dbReference type="PANTHER" id="PTHR12283">
    <property type="entry name" value="GLUTAMINYL-PEPTIDE CYCLOTRANSFERASE"/>
    <property type="match status" value="1"/>
</dbReference>
<evidence type="ECO:0000256" key="2">
    <source>
        <dbReference type="ARBA" id="ARBA00023315"/>
    </source>
</evidence>
<dbReference type="AlphaFoldDB" id="A0A0B6WXV9"/>
<dbReference type="PANTHER" id="PTHR12283:SF6">
    <property type="entry name" value="GLUTAMINYL-PEPTIDE CYCLOTRANSFERASE-RELATED"/>
    <property type="match status" value="1"/>
</dbReference>
<evidence type="ECO:0000256" key="1">
    <source>
        <dbReference type="ARBA" id="ARBA00022679"/>
    </source>
</evidence>
<dbReference type="STRING" id="454194.PYK22_01970"/>
<keyword evidence="2" id="KW-0012">Acyltransferase</keyword>
<keyword evidence="3" id="KW-0732">Signal</keyword>
<feature type="signal peptide" evidence="3">
    <location>
        <begin position="1"/>
        <end position="22"/>
    </location>
</feature>
<evidence type="ECO:0000313" key="5">
    <source>
        <dbReference type="EMBL" id="CDM65961.1"/>
    </source>
</evidence>
<accession>A0A0B6WXV9</accession>
<dbReference type="InterPro" id="IPR007484">
    <property type="entry name" value="Peptidase_M28"/>
</dbReference>
<evidence type="ECO:0000313" key="6">
    <source>
        <dbReference type="Proteomes" id="UP000031518"/>
    </source>
</evidence>
<dbReference type="InterPro" id="IPR040234">
    <property type="entry name" value="QC/QCL"/>
</dbReference>
<keyword evidence="5" id="KW-0031">Aminopeptidase</keyword>
<dbReference type="GO" id="GO:0008270">
    <property type="term" value="F:zinc ion binding"/>
    <property type="evidence" value="ECO:0007669"/>
    <property type="project" value="TreeGrafter"/>
</dbReference>
<dbReference type="Pfam" id="PF04389">
    <property type="entry name" value="Peptidase_M28"/>
    <property type="match status" value="1"/>
</dbReference>
<gene>
    <name evidence="5" type="ORF">PYK22_01970</name>
</gene>
<keyword evidence="6" id="KW-1185">Reference proteome</keyword>
<dbReference type="GO" id="GO:0016603">
    <property type="term" value="F:glutaminyl-peptide cyclotransferase activity"/>
    <property type="evidence" value="ECO:0007669"/>
    <property type="project" value="TreeGrafter"/>
</dbReference>
<feature type="chain" id="PRO_5002110372" evidence="3">
    <location>
        <begin position="23"/>
        <end position="332"/>
    </location>
</feature>
<reference evidence="5 6" key="2">
    <citation type="submission" date="2015-01" db="EMBL/GenBank/DDBJ databases">
        <title>Complete genome sequence of Pyrinomonas methylaliphatogenes type strain K22T.</title>
        <authorList>
            <person name="Lee K.C.Y."/>
            <person name="Power J.F."/>
            <person name="Dunfield P.F."/>
            <person name="Morgan X.C."/>
            <person name="Huttenhower C."/>
            <person name="Stott M.B."/>
        </authorList>
    </citation>
    <scope>NUCLEOTIDE SEQUENCE [LARGE SCALE GENOMIC DNA]</scope>
    <source>
        <strain evidence="5 6">K22</strain>
    </source>
</reference>
<keyword evidence="5" id="KW-0378">Hydrolase</keyword>
<evidence type="ECO:0000259" key="4">
    <source>
        <dbReference type="Pfam" id="PF04389"/>
    </source>
</evidence>
<keyword evidence="5" id="KW-0645">Protease</keyword>
<reference evidence="5 6" key="1">
    <citation type="submission" date="2013-12" db="EMBL/GenBank/DDBJ databases">
        <authorList>
            <person name="Stott M."/>
        </authorList>
    </citation>
    <scope>NUCLEOTIDE SEQUENCE [LARGE SCALE GENOMIC DNA]</scope>
    <source>
        <strain evidence="5 6">K22</strain>
    </source>
</reference>
<keyword evidence="1" id="KW-0808">Transferase</keyword>
<protein>
    <submittedName>
        <fullName evidence="5">Predicted aminopeptidase</fullName>
    </submittedName>
</protein>
<evidence type="ECO:0000256" key="3">
    <source>
        <dbReference type="SAM" id="SignalP"/>
    </source>
</evidence>
<sequence precursor="true">MVRNPVCLLFPFLLSAQLMFWACPSRPATSERASEPSAGAARSEVDTGFDGDRAFAHVSRLVSFGPRPAGSAELAKARDYIIGELRSYGLKVRTDEFTAQTPLGPRRMVNIIAELDGQSRDAIIIASHYDTKYYQKFRFVGANDGGSSTGAVMEIARVMAAKRERPPFSYWFVFFDGEEAFCEGWTDCGTSDDPDNTYGSRHFVAQLIDHGELKRVRALILLDLVGYKNLELARDTLSTKWLVDAIWQTARELGYGAYFVESEEGVGGDDHLPFLRAGIEAVDLIQLNSYPHWHTPEDTLDKISPRSLKIVGDTVLASLPRIEERLRNRRAP</sequence>
<feature type="domain" description="Peptidase M28" evidence="4">
    <location>
        <begin position="110"/>
        <end position="317"/>
    </location>
</feature>
<dbReference type="Proteomes" id="UP000031518">
    <property type="component" value="Unassembled WGS sequence"/>
</dbReference>
<dbReference type="SUPFAM" id="SSF53187">
    <property type="entry name" value="Zn-dependent exopeptidases"/>
    <property type="match status" value="1"/>
</dbReference>
<name>A0A0B6WXV9_9BACT</name>
<proteinExistence type="predicted"/>
<organism evidence="5 6">
    <name type="scientific">Pyrinomonas methylaliphatogenes</name>
    <dbReference type="NCBI Taxonomy" id="454194"/>
    <lineage>
        <taxon>Bacteria</taxon>
        <taxon>Pseudomonadati</taxon>
        <taxon>Acidobacteriota</taxon>
        <taxon>Blastocatellia</taxon>
        <taxon>Blastocatellales</taxon>
        <taxon>Pyrinomonadaceae</taxon>
        <taxon>Pyrinomonas</taxon>
    </lineage>
</organism>
<dbReference type="GO" id="GO:0004177">
    <property type="term" value="F:aminopeptidase activity"/>
    <property type="evidence" value="ECO:0007669"/>
    <property type="project" value="UniProtKB-KW"/>
</dbReference>
<dbReference type="EMBL" id="CBXV010000007">
    <property type="protein sequence ID" value="CDM65961.1"/>
    <property type="molecule type" value="Genomic_DNA"/>
</dbReference>